<keyword evidence="1 3" id="KW-0479">Metal-binding</keyword>
<dbReference type="GO" id="GO:0046872">
    <property type="term" value="F:metal ion binding"/>
    <property type="evidence" value="ECO:0007669"/>
    <property type="project" value="UniProtKB-KW"/>
</dbReference>
<dbReference type="SUPFAM" id="SSF51197">
    <property type="entry name" value="Clavaminate synthase-like"/>
    <property type="match status" value="1"/>
</dbReference>
<dbReference type="Proteomes" id="UP000824469">
    <property type="component" value="Unassembled WGS sequence"/>
</dbReference>
<evidence type="ECO:0000313" key="5">
    <source>
        <dbReference type="EMBL" id="KAH9320485.1"/>
    </source>
</evidence>
<evidence type="ECO:0000256" key="3">
    <source>
        <dbReference type="RuleBase" id="RU003682"/>
    </source>
</evidence>
<comment type="caution">
    <text evidence="5">The sequence shown here is derived from an EMBL/GenBank/DDBJ whole genome shotgun (WGS) entry which is preliminary data.</text>
</comment>
<organism evidence="5 6">
    <name type="scientific">Taxus chinensis</name>
    <name type="common">Chinese yew</name>
    <name type="synonym">Taxus wallichiana var. chinensis</name>
    <dbReference type="NCBI Taxonomy" id="29808"/>
    <lineage>
        <taxon>Eukaryota</taxon>
        <taxon>Viridiplantae</taxon>
        <taxon>Streptophyta</taxon>
        <taxon>Embryophyta</taxon>
        <taxon>Tracheophyta</taxon>
        <taxon>Spermatophyta</taxon>
        <taxon>Pinopsida</taxon>
        <taxon>Pinidae</taxon>
        <taxon>Conifers II</taxon>
        <taxon>Cupressales</taxon>
        <taxon>Taxaceae</taxon>
        <taxon>Taxus</taxon>
    </lineage>
</organism>
<dbReference type="PROSITE" id="PS51471">
    <property type="entry name" value="FE2OG_OXY"/>
    <property type="match status" value="1"/>
</dbReference>
<keyword evidence="3" id="KW-0560">Oxidoreductase</keyword>
<evidence type="ECO:0000256" key="1">
    <source>
        <dbReference type="ARBA" id="ARBA00022723"/>
    </source>
</evidence>
<keyword evidence="6" id="KW-1185">Reference proteome</keyword>
<gene>
    <name evidence="5" type="ORF">KI387_015124</name>
</gene>
<feature type="non-terminal residue" evidence="5">
    <location>
        <position position="334"/>
    </location>
</feature>
<comment type="similarity">
    <text evidence="3">Belongs to the iron/ascorbate-dependent oxidoreductase family.</text>
</comment>
<dbReference type="EMBL" id="JAHRHJ020000003">
    <property type="protein sequence ID" value="KAH9320485.1"/>
    <property type="molecule type" value="Genomic_DNA"/>
</dbReference>
<dbReference type="Pfam" id="PF14226">
    <property type="entry name" value="DIOX_N"/>
    <property type="match status" value="1"/>
</dbReference>
<accession>A0AA38GES0</accession>
<protein>
    <recommendedName>
        <fullName evidence="4">Fe2OG dioxygenase domain-containing protein</fullName>
    </recommendedName>
</protein>
<proteinExistence type="inferred from homology"/>
<dbReference type="InterPro" id="IPR005123">
    <property type="entry name" value="Oxoglu/Fe-dep_dioxygenase_dom"/>
</dbReference>
<dbReference type="AlphaFoldDB" id="A0AA38GES0"/>
<keyword evidence="2 3" id="KW-0408">Iron</keyword>
<dbReference type="InterPro" id="IPR044861">
    <property type="entry name" value="IPNS-like_FE2OG_OXY"/>
</dbReference>
<dbReference type="Gene3D" id="2.60.120.330">
    <property type="entry name" value="B-lactam Antibiotic, Isopenicillin N Synthase, Chain"/>
    <property type="match status" value="1"/>
</dbReference>
<dbReference type="InterPro" id="IPR050231">
    <property type="entry name" value="Iron_ascorbate_oxido_reductase"/>
</dbReference>
<evidence type="ECO:0000313" key="6">
    <source>
        <dbReference type="Proteomes" id="UP000824469"/>
    </source>
</evidence>
<name>A0AA38GES0_TAXCH</name>
<evidence type="ECO:0000256" key="2">
    <source>
        <dbReference type="ARBA" id="ARBA00023004"/>
    </source>
</evidence>
<dbReference type="OMA" id="PESYRWG"/>
<dbReference type="Pfam" id="PF03171">
    <property type="entry name" value="2OG-FeII_Oxy"/>
    <property type="match status" value="1"/>
</dbReference>
<dbReference type="GO" id="GO:0016491">
    <property type="term" value="F:oxidoreductase activity"/>
    <property type="evidence" value="ECO:0007669"/>
    <property type="project" value="UniProtKB-KW"/>
</dbReference>
<sequence length="334" mass="37920">GDVPPLQLEYVDLLKGLENEGDGTLNSSSSSLCDLPLIDFRGLHSHDENERTKCVDDMARAAREWGFFQLVHHGVPQTTIHHIQNEQKRVFDLSFESKLKIECYRWGTPTALTAKQLCWMEAFHLPLAATTQQQLQQNEFTCFRMAIEEYAQAMGRLAKEIAEILAEKLGVSQEKASSYLKTNYTYDTSVVRLNRYPECPVPSHVLGLISHSDSDFLTILHQDQVGGLEIMKDGRWVCVKPEADALIINIGDLMQAWSNDVYKSVQHRAVANSKKQRMSIAFFMCPSQETVISKHDGDSNPPHYKPFTFREYKAQISEDVRLSGTKIGLPRFII</sequence>
<evidence type="ECO:0000259" key="4">
    <source>
        <dbReference type="PROSITE" id="PS51471"/>
    </source>
</evidence>
<dbReference type="InterPro" id="IPR027443">
    <property type="entry name" value="IPNS-like_sf"/>
</dbReference>
<dbReference type="PANTHER" id="PTHR47990">
    <property type="entry name" value="2-OXOGLUTARATE (2OG) AND FE(II)-DEPENDENT OXYGENASE SUPERFAMILY PROTEIN-RELATED"/>
    <property type="match status" value="1"/>
</dbReference>
<dbReference type="InterPro" id="IPR026992">
    <property type="entry name" value="DIOX_N"/>
</dbReference>
<reference evidence="5 6" key="1">
    <citation type="journal article" date="2021" name="Nat. Plants">
        <title>The Taxus genome provides insights into paclitaxel biosynthesis.</title>
        <authorList>
            <person name="Xiong X."/>
            <person name="Gou J."/>
            <person name="Liao Q."/>
            <person name="Li Y."/>
            <person name="Zhou Q."/>
            <person name="Bi G."/>
            <person name="Li C."/>
            <person name="Du R."/>
            <person name="Wang X."/>
            <person name="Sun T."/>
            <person name="Guo L."/>
            <person name="Liang H."/>
            <person name="Lu P."/>
            <person name="Wu Y."/>
            <person name="Zhang Z."/>
            <person name="Ro D.K."/>
            <person name="Shang Y."/>
            <person name="Huang S."/>
            <person name="Yan J."/>
        </authorList>
    </citation>
    <scope>NUCLEOTIDE SEQUENCE [LARGE SCALE GENOMIC DNA]</scope>
    <source>
        <strain evidence="5">Ta-2019</strain>
    </source>
</reference>
<feature type="domain" description="Fe2OG dioxygenase" evidence="4">
    <location>
        <begin position="187"/>
        <end position="286"/>
    </location>
</feature>